<accession>A0A3S0AJL5</accession>
<evidence type="ECO:0000313" key="2">
    <source>
        <dbReference type="EMBL" id="RST80937.1"/>
    </source>
</evidence>
<comment type="caution">
    <text evidence="2">The sequence shown here is derived from an EMBL/GenBank/DDBJ whole genome shotgun (WGS) entry which is preliminary data.</text>
</comment>
<dbReference type="EMBL" id="RWKW01000134">
    <property type="protein sequence ID" value="RST80937.1"/>
    <property type="molecule type" value="Genomic_DNA"/>
</dbReference>
<sequence length="159" mass="17693">MTHHDDAKHVWDMMEKIGLCMLATADGQNIRARPMAAHVDHRERMVYFLTDAASHKDEEIARNPSVCLAFADPSGNDYVSVSGHAQVSNDRAKIRDLFSTPAKAWWDDAEDPSIRVLKVQPSEAQYWEGSGRVVSFAKMLVAAVSDSRPDLGDNAKVRL</sequence>
<dbReference type="AlphaFoldDB" id="A0A3S0AJL5"/>
<dbReference type="RefSeq" id="WP_126702519.1">
    <property type="nucleotide sequence ID" value="NZ_RWKW01000134.1"/>
</dbReference>
<dbReference type="PANTHER" id="PTHR34818">
    <property type="entry name" value="PROTEIN BLI-3"/>
    <property type="match status" value="1"/>
</dbReference>
<protein>
    <submittedName>
        <fullName evidence="2">General stress protein</fullName>
    </submittedName>
</protein>
<organism evidence="2 3">
    <name type="scientific">Aquibium carbonis</name>
    <dbReference type="NCBI Taxonomy" id="2495581"/>
    <lineage>
        <taxon>Bacteria</taxon>
        <taxon>Pseudomonadati</taxon>
        <taxon>Pseudomonadota</taxon>
        <taxon>Alphaproteobacteria</taxon>
        <taxon>Hyphomicrobiales</taxon>
        <taxon>Phyllobacteriaceae</taxon>
        <taxon>Aquibium</taxon>
    </lineage>
</organism>
<dbReference type="OrthoDB" id="1432662at2"/>
<name>A0A3S0AJL5_9HYPH</name>
<dbReference type="Gene3D" id="2.30.110.10">
    <property type="entry name" value="Electron Transport, Fmn-binding Protein, Chain A"/>
    <property type="match status" value="1"/>
</dbReference>
<reference evidence="2 3" key="1">
    <citation type="submission" date="2018-12" db="EMBL/GenBank/DDBJ databases">
        <title>Mesorhizobium carbonis sp. nov., isolated from coal mine water.</title>
        <authorList>
            <person name="Xin W."/>
            <person name="Xu Z."/>
            <person name="Xiang F."/>
            <person name="Zhang J."/>
            <person name="Xi L."/>
            <person name="Liu J."/>
        </authorList>
    </citation>
    <scope>NUCLEOTIDE SEQUENCE [LARGE SCALE GENOMIC DNA]</scope>
    <source>
        <strain evidence="2 3">B2.3</strain>
    </source>
</reference>
<evidence type="ECO:0000259" key="1">
    <source>
        <dbReference type="Pfam" id="PF16242"/>
    </source>
</evidence>
<dbReference type="Pfam" id="PF16242">
    <property type="entry name" value="Pyrid_ox_like"/>
    <property type="match status" value="1"/>
</dbReference>
<dbReference type="SUPFAM" id="SSF50475">
    <property type="entry name" value="FMN-binding split barrel"/>
    <property type="match status" value="1"/>
</dbReference>
<dbReference type="PANTHER" id="PTHR34818:SF1">
    <property type="entry name" value="PROTEIN BLI-3"/>
    <property type="match status" value="1"/>
</dbReference>
<dbReference type="InterPro" id="IPR012349">
    <property type="entry name" value="Split_barrel_FMN-bd"/>
</dbReference>
<feature type="domain" description="General stress protein FMN-binding split barrel" evidence="1">
    <location>
        <begin position="5"/>
        <end position="150"/>
    </location>
</feature>
<dbReference type="Proteomes" id="UP000278398">
    <property type="component" value="Unassembled WGS sequence"/>
</dbReference>
<proteinExistence type="predicted"/>
<gene>
    <name evidence="2" type="ORF">EJC49_24325</name>
</gene>
<evidence type="ECO:0000313" key="3">
    <source>
        <dbReference type="Proteomes" id="UP000278398"/>
    </source>
</evidence>
<keyword evidence="3" id="KW-1185">Reference proteome</keyword>
<dbReference type="InterPro" id="IPR038725">
    <property type="entry name" value="YdaG_split_barrel_FMN-bd"/>
</dbReference>
<dbReference type="InterPro" id="IPR052917">
    <property type="entry name" value="Stress-Dev_Protein"/>
</dbReference>